<dbReference type="InterPro" id="IPR013482">
    <property type="entry name" value="Molybde_CF_guanTrfase"/>
</dbReference>
<dbReference type="GO" id="GO:0046872">
    <property type="term" value="F:metal ion binding"/>
    <property type="evidence" value="ECO:0007669"/>
    <property type="project" value="UniProtKB-KW"/>
</dbReference>
<comment type="caution">
    <text evidence="8">Lacks conserved residue(s) required for the propagation of feature annotation.</text>
</comment>
<evidence type="ECO:0000256" key="3">
    <source>
        <dbReference type="ARBA" id="ARBA00022723"/>
    </source>
</evidence>
<evidence type="ECO:0000256" key="5">
    <source>
        <dbReference type="ARBA" id="ARBA00022842"/>
    </source>
</evidence>
<comment type="function">
    <text evidence="8">Transfers a GMP moiety from GTP to Mo-molybdopterin (Mo-MPT) cofactor (Moco or molybdenum cofactor) to form Mo-molybdopterin guanine dinucleotide (Mo-MGD) cofactor.</text>
</comment>
<keyword evidence="6 8" id="KW-0342">GTP-binding</keyword>
<dbReference type="OrthoDB" id="9788394at2"/>
<dbReference type="GO" id="GO:0061603">
    <property type="term" value="F:molybdenum cofactor guanylyltransferase activity"/>
    <property type="evidence" value="ECO:0007669"/>
    <property type="project" value="UniProtKB-EC"/>
</dbReference>
<dbReference type="NCBIfam" id="NF002741">
    <property type="entry name" value="PRK02726.1"/>
    <property type="match status" value="1"/>
</dbReference>
<comment type="catalytic activity">
    <reaction evidence="8">
        <text>Mo-molybdopterin + GTP + H(+) = Mo-molybdopterin guanine dinucleotide + diphosphate</text>
        <dbReference type="Rhea" id="RHEA:34243"/>
        <dbReference type="ChEBI" id="CHEBI:15378"/>
        <dbReference type="ChEBI" id="CHEBI:33019"/>
        <dbReference type="ChEBI" id="CHEBI:37565"/>
        <dbReference type="ChEBI" id="CHEBI:71302"/>
        <dbReference type="ChEBI" id="CHEBI:71310"/>
        <dbReference type="EC" id="2.7.7.77"/>
    </reaction>
</comment>
<evidence type="ECO:0000256" key="4">
    <source>
        <dbReference type="ARBA" id="ARBA00022741"/>
    </source>
</evidence>
<evidence type="ECO:0000256" key="1">
    <source>
        <dbReference type="ARBA" id="ARBA00022490"/>
    </source>
</evidence>
<dbReference type="EC" id="2.7.7.77" evidence="8"/>
<feature type="binding site" evidence="8">
    <location>
        <begin position="9"/>
        <end position="11"/>
    </location>
    <ligand>
        <name>GTP</name>
        <dbReference type="ChEBI" id="CHEBI:37565"/>
    </ligand>
</feature>
<dbReference type="GO" id="GO:0005737">
    <property type="term" value="C:cytoplasm"/>
    <property type="evidence" value="ECO:0007669"/>
    <property type="project" value="UniProtKB-SubCell"/>
</dbReference>
<comment type="caution">
    <text evidence="10">The sequence shown here is derived from an EMBL/GenBank/DDBJ whole genome shotgun (WGS) entry which is preliminary data.</text>
</comment>
<evidence type="ECO:0000256" key="6">
    <source>
        <dbReference type="ARBA" id="ARBA00023134"/>
    </source>
</evidence>
<reference evidence="10 11" key="1">
    <citation type="submission" date="2016-11" db="EMBL/GenBank/DDBJ databases">
        <title>Draft Genome Sequences of Nine Cyanobacterial Strains from Diverse Habitats.</title>
        <authorList>
            <person name="Zhu T."/>
            <person name="Hou S."/>
            <person name="Lu X."/>
            <person name="Hess W.R."/>
        </authorList>
    </citation>
    <scope>NUCLEOTIDE SEQUENCE [LARGE SCALE GENOMIC DNA]</scope>
    <source>
        <strain evidence="10 11">NIES-30</strain>
    </source>
</reference>
<comment type="similarity">
    <text evidence="8">Belongs to the MobA family.</text>
</comment>
<evidence type="ECO:0000313" key="10">
    <source>
        <dbReference type="EMBL" id="OKH50873.1"/>
    </source>
</evidence>
<dbReference type="EMBL" id="MRCG01000001">
    <property type="protein sequence ID" value="OKH50873.1"/>
    <property type="molecule type" value="Genomic_DNA"/>
</dbReference>
<keyword evidence="4 8" id="KW-0547">Nucleotide-binding</keyword>
<dbReference type="Gene3D" id="3.90.550.10">
    <property type="entry name" value="Spore Coat Polysaccharide Biosynthesis Protein SpsA, Chain A"/>
    <property type="match status" value="1"/>
</dbReference>
<dbReference type="InterPro" id="IPR029044">
    <property type="entry name" value="Nucleotide-diphossugar_trans"/>
</dbReference>
<dbReference type="PANTHER" id="PTHR19136:SF81">
    <property type="entry name" value="MOLYBDENUM COFACTOR GUANYLYLTRANSFERASE"/>
    <property type="match status" value="1"/>
</dbReference>
<comment type="subcellular location">
    <subcellularLocation>
        <location evidence="8">Cytoplasm</location>
    </subcellularLocation>
</comment>
<dbReference type="CDD" id="cd02503">
    <property type="entry name" value="MobA"/>
    <property type="match status" value="1"/>
</dbReference>
<feature type="domain" description="MobA-like NTP transferase" evidence="9">
    <location>
        <begin position="6"/>
        <end position="176"/>
    </location>
</feature>
<dbReference type="InterPro" id="IPR025877">
    <property type="entry name" value="MobA-like_NTP_Trfase"/>
</dbReference>
<keyword evidence="11" id="KW-1185">Reference proteome</keyword>
<dbReference type="GO" id="GO:0006777">
    <property type="term" value="P:Mo-molybdopterin cofactor biosynthetic process"/>
    <property type="evidence" value="ECO:0007669"/>
    <property type="project" value="UniProtKB-KW"/>
</dbReference>
<gene>
    <name evidence="8" type="primary">mobA</name>
    <name evidence="10" type="ORF">NIES30_01965</name>
</gene>
<dbReference type="SUPFAM" id="SSF53448">
    <property type="entry name" value="Nucleotide-diphospho-sugar transferases"/>
    <property type="match status" value="1"/>
</dbReference>
<protein>
    <recommendedName>
        <fullName evidence="8">Probable molybdenum cofactor guanylyltransferase</fullName>
        <shortName evidence="8">MoCo guanylyltransferase</shortName>
        <ecNumber evidence="8">2.7.7.77</ecNumber>
    </recommendedName>
    <alternativeName>
        <fullName evidence="8">GTP:molybdopterin guanylyltransferase</fullName>
    </alternativeName>
    <alternativeName>
        <fullName evidence="8">Mo-MPT guanylyltransferase</fullName>
    </alternativeName>
    <alternativeName>
        <fullName evidence="8">Molybdopterin guanylyltransferase</fullName>
    </alternativeName>
    <alternativeName>
        <fullName evidence="8">Molybdopterin-guanine dinucleotide synthase</fullName>
        <shortName evidence="8">MGD synthase</shortName>
    </alternativeName>
</protein>
<dbReference type="STRING" id="549789.NIES30_01965"/>
<keyword evidence="2 8" id="KW-0808">Transferase</keyword>
<sequence>MTSLAAVILAGGRSSRMGRDKALIAVGDETLIQRTCRVALQCTDGVYVVTPWPDRYRPALPNTVGFIVEAPSPRQAGTFHGPLMALITSLSVLRARQEDPPAWVLALACDMPNLSAAVLATWRNQLDNLEPQYLAYLPKRQQRWEPLCGFYRVSALDALEQYANTGRRSLQAWLNQQAIAPIPNIDEAMFANVNTPSDLAEWQKTRDS</sequence>
<feature type="binding site" evidence="8">
    <location>
        <position position="110"/>
    </location>
    <ligand>
        <name>GTP</name>
        <dbReference type="ChEBI" id="CHEBI:37565"/>
    </ligand>
</feature>
<dbReference type="AlphaFoldDB" id="A0A1U7JAU9"/>
<comment type="cofactor">
    <cofactor evidence="8">
        <name>Mg(2+)</name>
        <dbReference type="ChEBI" id="CHEBI:18420"/>
    </cofactor>
</comment>
<evidence type="ECO:0000313" key="11">
    <source>
        <dbReference type="Proteomes" id="UP000185557"/>
    </source>
</evidence>
<feature type="binding site" evidence="8">
    <location>
        <position position="110"/>
    </location>
    <ligand>
        <name>Mg(2+)</name>
        <dbReference type="ChEBI" id="CHEBI:18420"/>
    </ligand>
</feature>
<name>A0A1U7JAU9_9CYAN</name>
<dbReference type="RefSeq" id="WP_073606687.1">
    <property type="nucleotide sequence ID" value="NZ_MRCG01000001.1"/>
</dbReference>
<keyword evidence="7 8" id="KW-0501">Molybdenum cofactor biosynthesis</keyword>
<dbReference type="HAMAP" id="MF_00316">
    <property type="entry name" value="MobA"/>
    <property type="match status" value="1"/>
</dbReference>
<dbReference type="PANTHER" id="PTHR19136">
    <property type="entry name" value="MOLYBDENUM COFACTOR GUANYLYLTRANSFERASE"/>
    <property type="match status" value="1"/>
</dbReference>
<keyword evidence="1 8" id="KW-0963">Cytoplasm</keyword>
<comment type="domain">
    <text evidence="8">The N-terminal domain determines nucleotide recognition and specific binding, while the C-terminal domain determines the specific binding to the target protein.</text>
</comment>
<proteinExistence type="inferred from homology"/>
<dbReference type="Pfam" id="PF12804">
    <property type="entry name" value="NTP_transf_3"/>
    <property type="match status" value="1"/>
</dbReference>
<evidence type="ECO:0000256" key="7">
    <source>
        <dbReference type="ARBA" id="ARBA00023150"/>
    </source>
</evidence>
<feature type="binding site" evidence="8">
    <location>
        <position position="21"/>
    </location>
    <ligand>
        <name>GTP</name>
        <dbReference type="ChEBI" id="CHEBI:37565"/>
    </ligand>
</feature>
<accession>A0A1U7JAU9</accession>
<evidence type="ECO:0000256" key="2">
    <source>
        <dbReference type="ARBA" id="ARBA00022679"/>
    </source>
</evidence>
<keyword evidence="3 8" id="KW-0479">Metal-binding</keyword>
<keyword evidence="5 8" id="KW-0460">Magnesium</keyword>
<dbReference type="GO" id="GO:0005525">
    <property type="term" value="F:GTP binding"/>
    <property type="evidence" value="ECO:0007669"/>
    <property type="project" value="UniProtKB-UniRule"/>
</dbReference>
<organism evidence="10 11">
    <name type="scientific">Phormidium tenue NIES-30</name>
    <dbReference type="NCBI Taxonomy" id="549789"/>
    <lineage>
        <taxon>Bacteria</taxon>
        <taxon>Bacillati</taxon>
        <taxon>Cyanobacteriota</taxon>
        <taxon>Cyanophyceae</taxon>
        <taxon>Oscillatoriophycideae</taxon>
        <taxon>Oscillatoriales</taxon>
        <taxon>Oscillatoriaceae</taxon>
        <taxon>Phormidium</taxon>
    </lineage>
</organism>
<dbReference type="Proteomes" id="UP000185557">
    <property type="component" value="Unassembled WGS sequence"/>
</dbReference>
<evidence type="ECO:0000256" key="8">
    <source>
        <dbReference type="HAMAP-Rule" id="MF_00316"/>
    </source>
</evidence>
<evidence type="ECO:0000259" key="9">
    <source>
        <dbReference type="Pfam" id="PF12804"/>
    </source>
</evidence>